<proteinExistence type="predicted"/>
<feature type="compositionally biased region" description="Pro residues" evidence="1">
    <location>
        <begin position="68"/>
        <end position="81"/>
    </location>
</feature>
<name>A0ABR2HTP2_9PEZI</name>
<sequence length="265" mass="29532">MDNNNYYHNPHQTPIMHPSTPAPPPVVYDNRPPPPMPSPGPAMQQQFADVKQPQPMVSPVMQGQQQYPPVPVGSPPPPFQQQPPQQQMPMQMQQPMVASPVQQQPIPAAATMPVVYSQGHGPQLSPWSSHVFDCFDSADELFMACLCPCIVFGKTRARLRDPSMATYDTVNSDCAIWTFLSMCGLSCIYQWGARKEIRERYAIKGDEAEDAMLTLCCPVCALVQEEKEVVRRTTQQQAAPTGYIAQPQMQVPVQMQMPMQVHRAG</sequence>
<dbReference type="PANTHER" id="PTHR15907">
    <property type="entry name" value="DUF614 FAMILY PROTEIN-RELATED"/>
    <property type="match status" value="1"/>
</dbReference>
<evidence type="ECO:0000313" key="3">
    <source>
        <dbReference type="Proteomes" id="UP001390339"/>
    </source>
</evidence>
<dbReference type="EMBL" id="JAPCWZ010000009">
    <property type="protein sequence ID" value="KAK8852244.1"/>
    <property type="molecule type" value="Genomic_DNA"/>
</dbReference>
<comment type="caution">
    <text evidence="2">The sequence shown here is derived from an EMBL/GenBank/DDBJ whole genome shotgun (WGS) entry which is preliminary data.</text>
</comment>
<evidence type="ECO:0000256" key="1">
    <source>
        <dbReference type="SAM" id="MobiDB-lite"/>
    </source>
</evidence>
<dbReference type="InterPro" id="IPR006461">
    <property type="entry name" value="PLAC_motif_containing"/>
</dbReference>
<protein>
    <submittedName>
        <fullName evidence="2">DUF614 domain protein</fullName>
    </submittedName>
</protein>
<gene>
    <name evidence="2" type="ORF">PGQ11_014723</name>
</gene>
<feature type="compositionally biased region" description="Polar residues" evidence="1">
    <location>
        <begin position="1"/>
        <end position="12"/>
    </location>
</feature>
<feature type="region of interest" description="Disordered" evidence="1">
    <location>
        <begin position="1"/>
        <end position="85"/>
    </location>
</feature>
<evidence type="ECO:0000313" key="2">
    <source>
        <dbReference type="EMBL" id="KAK8852244.1"/>
    </source>
</evidence>
<dbReference type="Pfam" id="PF04749">
    <property type="entry name" value="PLAC8"/>
    <property type="match status" value="1"/>
</dbReference>
<reference evidence="2 3" key="1">
    <citation type="journal article" date="2024" name="IMA Fungus">
        <title>Apiospora arundinis, a panoply of carbohydrate-active enzymes and secondary metabolites.</title>
        <authorList>
            <person name="Sorensen T."/>
            <person name="Petersen C."/>
            <person name="Muurmann A.T."/>
            <person name="Christiansen J.V."/>
            <person name="Brundto M.L."/>
            <person name="Overgaard C.K."/>
            <person name="Boysen A.T."/>
            <person name="Wollenberg R.D."/>
            <person name="Larsen T.O."/>
            <person name="Sorensen J.L."/>
            <person name="Nielsen K.L."/>
            <person name="Sondergaard T.E."/>
        </authorList>
    </citation>
    <scope>NUCLEOTIDE SEQUENCE [LARGE SCALE GENOMIC DNA]</scope>
    <source>
        <strain evidence="2 3">AAU 773</strain>
    </source>
</reference>
<accession>A0ABR2HTP2</accession>
<organism evidence="2 3">
    <name type="scientific">Apiospora arundinis</name>
    <dbReference type="NCBI Taxonomy" id="335852"/>
    <lineage>
        <taxon>Eukaryota</taxon>
        <taxon>Fungi</taxon>
        <taxon>Dikarya</taxon>
        <taxon>Ascomycota</taxon>
        <taxon>Pezizomycotina</taxon>
        <taxon>Sordariomycetes</taxon>
        <taxon>Xylariomycetidae</taxon>
        <taxon>Amphisphaeriales</taxon>
        <taxon>Apiosporaceae</taxon>
        <taxon>Apiospora</taxon>
    </lineage>
</organism>
<feature type="compositionally biased region" description="Pro residues" evidence="1">
    <location>
        <begin position="20"/>
        <end position="40"/>
    </location>
</feature>
<dbReference type="Proteomes" id="UP001390339">
    <property type="component" value="Unassembled WGS sequence"/>
</dbReference>
<dbReference type="NCBIfam" id="TIGR01571">
    <property type="entry name" value="A_thal_Cys_rich"/>
    <property type="match status" value="1"/>
</dbReference>
<keyword evidence="3" id="KW-1185">Reference proteome</keyword>